<keyword evidence="2" id="KW-0964">Secreted</keyword>
<keyword evidence="4" id="KW-0677">Repeat</keyword>
<sequence length="2088" mass="226918">MASEPIEDESVILFPGNYIVEYTGFTDDDGGAVEYPDTNIKDEELGIKPFTSIGICTHSDITLLVECSSPNRGSIIPAPESISSSYASGAPSGGFQVSEGAATYTLPINMPKHILTPDIGLTYNSFTTGYGLAGYGVNIKGLSSISRTGKDLYHDGESRGVSYTDTDNLLLDGKRLVLVSGNHGQDGAVYSPENDPFTVITLNGSGQSVWFEVTTSDGMTYEYGRSATSRNNYVNSKGLGRTASWHLSLIKDHNGNYATFDYDRENLTLYPTLISYGMNNSVANSNVVSTVAFEYQSLGDNSRKFMIEDCAGSINRCIKSVTTSTAGNVYRKYLLTYDSTSDNSTGRFTRLTSIDVQNGSGSKLAPVIFRWNPTPAPSTSAYILNAATENNTSYIKEINRNFMSSDLNGDGVSDIIRVSFVKVITDVTPGGSSFTHRTYVYISLSEVSPSGAISYNEAAPIVLPESGDHANISSMLCGSTVADFDGDGYNDIFVPYLHNIQSLHYITYHIISSKKIDNSFVKKDIPYSIALKSNEAPLYCINDIDGDGKDEIIYLDYYNDATGYSGGIVNHTDNTDASNNTVKWKLPSWPKKMFCFDCNNDGLPDIIFLHESGYKIYYNSGGNDADAHFSETKCAVGTAFSNHVCIAPGDFNGDGLTDFVYATGKDQYLYTALNKGNGTFSIIKSDITGVTLSDKAESCSMTVCDIDHDGLSDVLVAVAGSSDTKTRWLYSDGTKLKLISEYSCSNVSSASRSHIFTGDFDGDGAFEIINCGSQLNTNQKIAPVSGFNVYRTSSTFFSESKIRFINDGSGAGISITFAPMSKPSIYTGEKSSSYPVNSYTIPLSLVSSTSRNIGNSRRIKHDYTYSDLKIHVTGRGLLGFSSVTDECPTLNTAVISKTTSRDNVHYVPLTTEHKEVAGNDTMTVTTTFAINAVGNNFYSHPSSSVTVDYDGNVTSTAYTFDSTKGVMTEQTTNYDNTSMYETTVYAGYARHGGKWLPSSVTKRRKHKDDNNVFSAKTLYEYDSHGNVTSMTEHAGTPQALKSSFTHDTYGNITSTRSTGTGVAPVTIYEVYDAAGRNKIKQYTSPASSVTQYTYDHFGNMLTETDITIQSRPITRKFTYDGWNRPLSVTKPDGTAINYIRGWGAVDEYRYFVKSVESDGTTTVTWYDILGRETLVRSSAPGDITVAKASRHGINGLVSLIENHTGSLYTTTSYAYDRRGRIVSESFSNGKSRNYSYGNRSVTTDKNGRLRTVVNDAWGNVKSSTDPVSSVTYTYNSNGYPSKASSSGSTVTMAYDGAANRISMNDPDAGTTTYTYAADGSVLSQTDARGVTLTNTYDNLGRLSQRMTGDITTDYTYGTEGNSLNRLVRESVTGAAIAYTYDAYGRVLTTSHELAAKGTFTVTNEYNTDGQLSKATYPGGLIVEYEYDINGFMCAIKANNSEVWRLDSNDGITARSVALGTLITTRTLDSNGYPSSLDVERDPFVKGRRYSESIALGYDGATGNIISSSMSGRESYGFGYDELDRLVSVSTGKEVMTDIAYADNGNIIYKTGIGEYRYDSSKPHAVTEVDNTDGIIPSASISTDFNDAGMVSRIASGRLEMTFLYGPDGRRCISTLTNGGTTVRETIYAGNYEKITEQGATREFYYLEGNIIIVKSDGVFTPYYSFVDAQGSIVSVVDAEGNKVFSAEYDVWGVPHIGLNSIGLQRGYSGHEHHHEFGIINMNGRLYDPVLGRFFSIDNYVQAPTESQSFNRYSYCLNNPLKYRDASGEWFGIDDLLVSAISAVTGYLQSGFTTGHWGMSSIKRGISAGLSGWIGYNTCGAGAGLLGGSVGSYLKYSVANCIANHPMLSIPIPINDNVNLSLSPAFSLGANGLTAGVSAMASMQFGDWGFSLSAGAGNKYVGGDFAFSYDGWGAGYGLTHYYSETVQGNRLGSQNVGTISLLLRGVSIRVSNDLFGNKKHDRWRSSAVEIGFKDFTIGTYVTTNNGKKESNNNVNSKAEAPIWGENNDDKNGDSLGAWEKGEVFSAPFWIGFKSGNQIQRIGFSHKVVQNITQNGVHKGFAHTPYFLGYNYFNKGIFYQSGYNSPISIW</sequence>
<dbReference type="RefSeq" id="WP_205523824.1">
    <property type="nucleotide sequence ID" value="NZ_JBCLPP010000002.1"/>
</dbReference>
<keyword evidence="9" id="KW-1185">Reference proteome</keyword>
<dbReference type="InterPro" id="IPR050708">
    <property type="entry name" value="T6SS_VgrG/RHS"/>
</dbReference>
<dbReference type="SUPFAM" id="SSF69318">
    <property type="entry name" value="Integrin alpha N-terminal domain"/>
    <property type="match status" value="1"/>
</dbReference>
<evidence type="ECO:0000256" key="1">
    <source>
        <dbReference type="ARBA" id="ARBA00004613"/>
    </source>
</evidence>
<evidence type="ECO:0000259" key="6">
    <source>
        <dbReference type="Pfam" id="PF15528"/>
    </source>
</evidence>
<dbReference type="InterPro" id="IPR031325">
    <property type="entry name" value="RHS_repeat"/>
</dbReference>
<dbReference type="NCBIfam" id="TIGR03696">
    <property type="entry name" value="Rhs_assc_core"/>
    <property type="match status" value="1"/>
</dbReference>
<dbReference type="Proteomes" id="UP001565200">
    <property type="component" value="Unassembled WGS sequence"/>
</dbReference>
<comment type="subcellular location">
    <subcellularLocation>
        <location evidence="1">Secreted</location>
    </subcellularLocation>
</comment>
<comment type="caution">
    <text evidence="8">The sequence shown here is derived from an EMBL/GenBank/DDBJ whole genome shotgun (WGS) entry which is preliminary data.</text>
</comment>
<dbReference type="Pfam" id="PF03534">
    <property type="entry name" value="SpvB"/>
    <property type="match status" value="1"/>
</dbReference>
<dbReference type="EMBL" id="JBCLPP010000002">
    <property type="protein sequence ID" value="MEY8244200.1"/>
    <property type="molecule type" value="Genomic_DNA"/>
</dbReference>
<dbReference type="InterPro" id="IPR006530">
    <property type="entry name" value="YD"/>
</dbReference>
<name>A0ABV4CS51_9BACT</name>
<accession>A0ABV4CS51</accession>
<evidence type="ECO:0000256" key="5">
    <source>
        <dbReference type="ARBA" id="ARBA00023026"/>
    </source>
</evidence>
<dbReference type="Pfam" id="PF15528">
    <property type="entry name" value="Ntox23"/>
    <property type="match status" value="1"/>
</dbReference>
<evidence type="ECO:0000259" key="7">
    <source>
        <dbReference type="Pfam" id="PF25023"/>
    </source>
</evidence>
<protein>
    <submittedName>
        <fullName evidence="8">Polymorphic toxin type 23 domain-containing protein</fullName>
    </submittedName>
</protein>
<dbReference type="PANTHER" id="PTHR32305">
    <property type="match status" value="1"/>
</dbReference>
<keyword evidence="5" id="KW-0843">Virulence</keyword>
<evidence type="ECO:0000313" key="9">
    <source>
        <dbReference type="Proteomes" id="UP001565200"/>
    </source>
</evidence>
<dbReference type="Pfam" id="PF05593">
    <property type="entry name" value="RHS_repeat"/>
    <property type="match status" value="1"/>
</dbReference>
<reference evidence="8 9" key="1">
    <citation type="submission" date="2024-03" db="EMBL/GenBank/DDBJ databases">
        <title>Mouse gut bacterial collection (mGBC) of GemPharmatech.</title>
        <authorList>
            <person name="He Y."/>
            <person name="Dong L."/>
            <person name="Wu D."/>
            <person name="Gao X."/>
            <person name="Lin Z."/>
        </authorList>
    </citation>
    <scope>NUCLEOTIDE SEQUENCE [LARGE SCALE GENOMIC DNA]</scope>
    <source>
        <strain evidence="8 9">54-13</strain>
    </source>
</reference>
<dbReference type="Pfam" id="PF13517">
    <property type="entry name" value="FG-GAP_3"/>
    <property type="match status" value="1"/>
</dbReference>
<proteinExistence type="predicted"/>
<evidence type="ECO:0000313" key="8">
    <source>
        <dbReference type="EMBL" id="MEY8244200.1"/>
    </source>
</evidence>
<dbReference type="InterPro" id="IPR003284">
    <property type="entry name" value="Sal_SpvB"/>
</dbReference>
<evidence type="ECO:0000256" key="4">
    <source>
        <dbReference type="ARBA" id="ARBA00022737"/>
    </source>
</evidence>
<dbReference type="PANTHER" id="PTHR32305:SF15">
    <property type="entry name" value="PROTEIN RHSA-RELATED"/>
    <property type="match status" value="1"/>
</dbReference>
<keyword evidence="3" id="KW-0732">Signal</keyword>
<feature type="domain" description="Bacterial toxin 23" evidence="6">
    <location>
        <begin position="1872"/>
        <end position="2057"/>
    </location>
</feature>
<dbReference type="InterPro" id="IPR022385">
    <property type="entry name" value="Rhs_assc_core"/>
</dbReference>
<dbReference type="Pfam" id="PF25023">
    <property type="entry name" value="TEN_YD-shell"/>
    <property type="match status" value="1"/>
</dbReference>
<dbReference type="InterPro" id="IPR013517">
    <property type="entry name" value="FG-GAP"/>
</dbReference>
<gene>
    <name evidence="8" type="ORF">AAK873_01055</name>
</gene>
<dbReference type="InterPro" id="IPR028994">
    <property type="entry name" value="Integrin_alpha_N"/>
</dbReference>
<dbReference type="InterPro" id="IPR029115">
    <property type="entry name" value="Ntox23"/>
</dbReference>
<evidence type="ECO:0000256" key="2">
    <source>
        <dbReference type="ARBA" id="ARBA00022525"/>
    </source>
</evidence>
<organism evidence="8 9">
    <name type="scientific">Heminiphilus faecis</name>
    <dbReference type="NCBI Taxonomy" id="2601703"/>
    <lineage>
        <taxon>Bacteria</taxon>
        <taxon>Pseudomonadati</taxon>
        <taxon>Bacteroidota</taxon>
        <taxon>Bacteroidia</taxon>
        <taxon>Bacteroidales</taxon>
        <taxon>Muribaculaceae</taxon>
        <taxon>Heminiphilus</taxon>
    </lineage>
</organism>
<dbReference type="Gene3D" id="2.130.10.130">
    <property type="entry name" value="Integrin alpha, N-terminal"/>
    <property type="match status" value="2"/>
</dbReference>
<feature type="domain" description="Teneurin-like YD-shell" evidence="7">
    <location>
        <begin position="1491"/>
        <end position="1759"/>
    </location>
</feature>
<dbReference type="NCBIfam" id="TIGR01643">
    <property type="entry name" value="YD_repeat_2x"/>
    <property type="match status" value="2"/>
</dbReference>
<dbReference type="InterPro" id="IPR056823">
    <property type="entry name" value="TEN-like_YD-shell"/>
</dbReference>
<evidence type="ECO:0000256" key="3">
    <source>
        <dbReference type="ARBA" id="ARBA00022729"/>
    </source>
</evidence>
<dbReference type="Gene3D" id="2.180.10.10">
    <property type="entry name" value="RHS repeat-associated core"/>
    <property type="match status" value="2"/>
</dbReference>